<evidence type="ECO:0000313" key="1">
    <source>
        <dbReference type="EMBL" id="CAI07731.1"/>
    </source>
</evidence>
<dbReference type="EMBL" id="CR555306">
    <property type="protein sequence ID" value="CAI07731.1"/>
    <property type="molecule type" value="Genomic_DNA"/>
</dbReference>
<dbReference type="AlphaFoldDB" id="Q5P4N1"/>
<keyword evidence="2" id="KW-1185">Reference proteome</keyword>
<reference evidence="1 2" key="1">
    <citation type="journal article" date="2005" name="Arch. Microbiol.">
        <title>The genome sequence of an anaerobic aromatic-degrading denitrifying bacterium, strain EbN1.</title>
        <authorList>
            <person name="Rabus R."/>
            <person name="Kube M."/>
            <person name="Heider J."/>
            <person name="Beck A."/>
            <person name="Heitmann K."/>
            <person name="Widdel F."/>
            <person name="Reinhardt R."/>
        </authorList>
    </citation>
    <scope>NUCLEOTIDE SEQUENCE [LARGE SCALE GENOMIC DNA]</scope>
    <source>
        <strain evidence="1 2">EbN1</strain>
    </source>
</reference>
<accession>Q5P4N1</accession>
<protein>
    <submittedName>
        <fullName evidence="1">Uncharacterized protein</fullName>
    </submittedName>
</protein>
<evidence type="ECO:0000313" key="2">
    <source>
        <dbReference type="Proteomes" id="UP000006552"/>
    </source>
</evidence>
<name>Q5P4N1_AROAE</name>
<organism evidence="1 2">
    <name type="scientific">Aromatoleum aromaticum (strain DSM 19018 / LMG 30748 / EbN1)</name>
    <name type="common">Azoarcus sp. (strain EbN1)</name>
    <dbReference type="NCBI Taxonomy" id="76114"/>
    <lineage>
        <taxon>Bacteria</taxon>
        <taxon>Pseudomonadati</taxon>
        <taxon>Pseudomonadota</taxon>
        <taxon>Betaproteobacteria</taxon>
        <taxon>Rhodocyclales</taxon>
        <taxon>Rhodocyclaceae</taxon>
        <taxon>Aromatoleum</taxon>
    </lineage>
</organism>
<dbReference type="KEGG" id="eba:ebA2856"/>
<sequence>MIADTTCLTTACSGPGGSYGLGGHLESTVERLLRTERNKSR</sequence>
<dbReference type="Proteomes" id="UP000006552">
    <property type="component" value="Chromosome"/>
</dbReference>
<gene>
    <name evidence="1" type="ORF">ebA2856</name>
</gene>
<dbReference type="HOGENOM" id="CLU_3264945_0_0_4"/>
<proteinExistence type="predicted"/>